<dbReference type="PANTHER" id="PTHR10201">
    <property type="entry name" value="MATRIX METALLOPROTEINASE"/>
    <property type="match status" value="1"/>
</dbReference>
<dbReference type="GO" id="GO:0030198">
    <property type="term" value="P:extracellular matrix organization"/>
    <property type="evidence" value="ECO:0007669"/>
    <property type="project" value="TreeGrafter"/>
</dbReference>
<dbReference type="GO" id="GO:0004222">
    <property type="term" value="F:metalloendopeptidase activity"/>
    <property type="evidence" value="ECO:0007669"/>
    <property type="project" value="InterPro"/>
</dbReference>
<keyword evidence="3 9" id="KW-0479">Metal-binding</keyword>
<feature type="binding site" evidence="9">
    <location>
        <position position="274"/>
    </location>
    <ligand>
        <name>Ca(2+)</name>
        <dbReference type="ChEBI" id="CHEBI:29108"/>
        <label>3</label>
    </ligand>
</feature>
<feature type="active site" evidence="8">
    <location>
        <position position="300"/>
    </location>
</feature>
<feature type="binding site" evidence="9">
    <location>
        <position position="181"/>
    </location>
    <ligand>
        <name>Ca(2+)</name>
        <dbReference type="ChEBI" id="CHEBI:29108"/>
        <label>1</label>
    </ligand>
</feature>
<feature type="binding site" evidence="9">
    <location>
        <position position="252"/>
    </location>
    <ligand>
        <name>Zn(2+)</name>
        <dbReference type="ChEBI" id="CHEBI:29105"/>
        <label>1</label>
    </ligand>
</feature>
<dbReference type="InterPro" id="IPR021190">
    <property type="entry name" value="Pept_M10A"/>
</dbReference>
<feature type="binding site" evidence="9">
    <location>
        <position position="303"/>
    </location>
    <ligand>
        <name>Zn(2+)</name>
        <dbReference type="ChEBI" id="CHEBI:29105"/>
        <label>2</label>
        <note>catalytic</note>
    </ligand>
</feature>
<comment type="similarity">
    <text evidence="1">Belongs to the peptidase M10A family.</text>
</comment>
<dbReference type="InterPro" id="IPR002477">
    <property type="entry name" value="Peptidoglycan-bd-like"/>
</dbReference>
<dbReference type="InterPro" id="IPR036365">
    <property type="entry name" value="PGBD-like_sf"/>
</dbReference>
<dbReference type="CDD" id="cd04278">
    <property type="entry name" value="ZnMc_MMP"/>
    <property type="match status" value="1"/>
</dbReference>
<dbReference type="OMA" id="ALMHPYY"/>
<dbReference type="WBParaSite" id="nRc.2.0.1.t30847-RA">
    <property type="protein sequence ID" value="nRc.2.0.1.t30847-RA"/>
    <property type="gene ID" value="nRc.2.0.1.g30847"/>
</dbReference>
<keyword evidence="2" id="KW-0645">Protease</keyword>
<dbReference type="InterPro" id="IPR024079">
    <property type="entry name" value="MetalloPept_cat_dom_sf"/>
</dbReference>
<evidence type="ECO:0000256" key="4">
    <source>
        <dbReference type="ARBA" id="ARBA00022729"/>
    </source>
</evidence>
<keyword evidence="5" id="KW-0378">Hydrolase</keyword>
<dbReference type="InterPro" id="IPR033739">
    <property type="entry name" value="M10A_MMP"/>
</dbReference>
<dbReference type="PRINTS" id="PR00138">
    <property type="entry name" value="MATRIXIN"/>
</dbReference>
<feature type="binding site" evidence="9">
    <location>
        <position position="309"/>
    </location>
    <ligand>
        <name>Zn(2+)</name>
        <dbReference type="ChEBI" id="CHEBI:29105"/>
        <label>2</label>
        <note>catalytic</note>
    </ligand>
</feature>
<comment type="cofactor">
    <cofactor evidence="9">
        <name>Zn(2+)</name>
        <dbReference type="ChEBI" id="CHEBI:29105"/>
    </cofactor>
    <text evidence="9">Binds 2 Zn(2+) ions per subunit.</text>
</comment>
<keyword evidence="6 9" id="KW-0862">Zinc</keyword>
<evidence type="ECO:0000256" key="6">
    <source>
        <dbReference type="ARBA" id="ARBA00022833"/>
    </source>
</evidence>
<sequence>MTSDYHSSVSTILERTGLLVITVIIISSLVIDDARCYPVAPKEKRSGYEVINGAFSRLKRNHHQLRRHVRHRDKSHILEALKYLRQYGYLKKTEKLNGEKLTKSLIAFQKLAGLKETGKIDWPTLEMMRKPRCGNEDTVSEDRRKTRIQKRFIQMGRWPQRKLDNDDTLHLRWYVQKYTNDMPEDKIRKIIKQAFNVWSTQVAIPAQRILNLEFSEAISDAESDISIAWALGEHGDDYPFDGAGNNSNVLAHTFYPNYKEGSPLNGDIHFDDHEKWTIDDISAKGAVGSKVRFPYVLAHEIGHSLGLGHSMRQEAIMNPMYRQTALDSIHLDIDDKCAINWNYIGPSPYCMFIWLMAEYLPLVNDGNETHVSAPAARKIPRCTPNSSRQSQFADLLSKKLSFPYETAQRYGKVVCNYMDGLYDVLRKRQGNRPNNDQGVEISSADEEEFLASLEDRRDLNVEQMKIHSYPSLYNNIQTTEDFERRLNDRRPSSITFENYNNSSDLTENLKILFESIDGPVGEDISLGNKLTFPKSHFSEQFFRNLIKIFLLK</sequence>
<keyword evidence="11" id="KW-1185">Reference proteome</keyword>
<dbReference type="SUPFAM" id="SSF47090">
    <property type="entry name" value="PGBD-like"/>
    <property type="match status" value="1"/>
</dbReference>
<feature type="binding site" evidence="9">
    <location>
        <position position="234"/>
    </location>
    <ligand>
        <name>Zn(2+)</name>
        <dbReference type="ChEBI" id="CHEBI:29105"/>
        <label>1</label>
    </ligand>
</feature>
<dbReference type="SMART" id="SM00235">
    <property type="entry name" value="ZnMc"/>
    <property type="match status" value="1"/>
</dbReference>
<proteinExistence type="inferred from homology"/>
<feature type="binding site" evidence="9">
    <location>
        <position position="236"/>
    </location>
    <ligand>
        <name>Zn(2+)</name>
        <dbReference type="ChEBI" id="CHEBI:29105"/>
        <label>1</label>
    </ligand>
</feature>
<evidence type="ECO:0000313" key="12">
    <source>
        <dbReference type="WBParaSite" id="nRc.2.0.1.t30847-RA"/>
    </source>
</evidence>
<evidence type="ECO:0000256" key="5">
    <source>
        <dbReference type="ARBA" id="ARBA00022801"/>
    </source>
</evidence>
<feature type="binding site" evidence="9">
    <location>
        <position position="317"/>
    </location>
    <ligand>
        <name>Zn(2+)</name>
        <dbReference type="ChEBI" id="CHEBI:29105"/>
        <label>2</label>
        <note>catalytic</note>
    </ligand>
</feature>
<accession>A0A915JYU2</accession>
<comment type="cofactor">
    <cofactor evidence="9">
        <name>Ca(2+)</name>
        <dbReference type="ChEBI" id="CHEBI:29108"/>
    </cofactor>
    <text evidence="9">Can bind about 5 Ca(2+) ions per subunit.</text>
</comment>
<evidence type="ECO:0000256" key="3">
    <source>
        <dbReference type="ARBA" id="ARBA00022723"/>
    </source>
</evidence>
<feature type="binding site" evidence="9">
    <location>
        <position position="242"/>
    </location>
    <ligand>
        <name>Ca(2+)</name>
        <dbReference type="ChEBI" id="CHEBI:29108"/>
        <label>3</label>
    </ligand>
</feature>
<dbReference type="InterPro" id="IPR006026">
    <property type="entry name" value="Peptidase_Metallo"/>
</dbReference>
<feature type="binding site" evidence="9">
    <location>
        <position position="274"/>
    </location>
    <ligand>
        <name>Ca(2+)</name>
        <dbReference type="ChEBI" id="CHEBI:29108"/>
        <label>1</label>
    </ligand>
</feature>
<dbReference type="AlphaFoldDB" id="A0A915JYU2"/>
<evidence type="ECO:0000256" key="8">
    <source>
        <dbReference type="PIRSR" id="PIRSR621190-1"/>
    </source>
</evidence>
<dbReference type="Proteomes" id="UP000887565">
    <property type="component" value="Unplaced"/>
</dbReference>
<evidence type="ECO:0000313" key="11">
    <source>
        <dbReference type="Proteomes" id="UP000887565"/>
    </source>
</evidence>
<evidence type="ECO:0000256" key="7">
    <source>
        <dbReference type="ARBA" id="ARBA00023049"/>
    </source>
</evidence>
<evidence type="ECO:0000256" key="1">
    <source>
        <dbReference type="ARBA" id="ARBA00010370"/>
    </source>
</evidence>
<keyword evidence="9" id="KW-0106">Calcium</keyword>
<dbReference type="GO" id="GO:0006508">
    <property type="term" value="P:proteolysis"/>
    <property type="evidence" value="ECO:0007669"/>
    <property type="project" value="UniProtKB-KW"/>
</dbReference>
<feature type="binding site" evidence="9">
    <location>
        <position position="271"/>
    </location>
    <ligand>
        <name>Ca(2+)</name>
        <dbReference type="ChEBI" id="CHEBI:29108"/>
        <label>3</label>
    </ligand>
</feature>
<dbReference type="GO" id="GO:0030574">
    <property type="term" value="P:collagen catabolic process"/>
    <property type="evidence" value="ECO:0007669"/>
    <property type="project" value="TreeGrafter"/>
</dbReference>
<evidence type="ECO:0000259" key="10">
    <source>
        <dbReference type="SMART" id="SM00235"/>
    </source>
</evidence>
<dbReference type="Pfam" id="PF01471">
    <property type="entry name" value="PG_binding_1"/>
    <property type="match status" value="1"/>
</dbReference>
<keyword evidence="4" id="KW-0732">Signal</keyword>
<dbReference type="Pfam" id="PF00413">
    <property type="entry name" value="Peptidase_M10"/>
    <property type="match status" value="1"/>
</dbReference>
<feature type="binding site" evidence="9">
    <location>
        <position position="299"/>
    </location>
    <ligand>
        <name>Zn(2+)</name>
        <dbReference type="ChEBI" id="CHEBI:29105"/>
        <label>2</label>
        <note>catalytic</note>
    </ligand>
</feature>
<dbReference type="GO" id="GO:0008270">
    <property type="term" value="F:zinc ion binding"/>
    <property type="evidence" value="ECO:0007669"/>
    <property type="project" value="InterPro"/>
</dbReference>
<dbReference type="Gene3D" id="3.40.390.10">
    <property type="entry name" value="Collagenase (Catalytic Domain)"/>
    <property type="match status" value="1"/>
</dbReference>
<feature type="binding site" evidence="9">
    <location>
        <position position="272"/>
    </location>
    <ligand>
        <name>Ca(2+)</name>
        <dbReference type="ChEBI" id="CHEBI:29108"/>
        <label>1</label>
    </ligand>
</feature>
<feature type="domain" description="Peptidase metallopeptidase" evidence="10">
    <location>
        <begin position="154"/>
        <end position="345"/>
    </location>
</feature>
<feature type="binding site" evidence="9">
    <location>
        <position position="224"/>
    </location>
    <ligand>
        <name>Ca(2+)</name>
        <dbReference type="ChEBI" id="CHEBI:29108"/>
        <label>2</label>
    </ligand>
</feature>
<feature type="binding site" evidence="9">
    <location>
        <position position="241"/>
    </location>
    <ligand>
        <name>Ca(2+)</name>
        <dbReference type="ChEBI" id="CHEBI:29108"/>
        <label>3</label>
    </ligand>
</feature>
<dbReference type="GO" id="GO:0031012">
    <property type="term" value="C:extracellular matrix"/>
    <property type="evidence" value="ECO:0007669"/>
    <property type="project" value="InterPro"/>
</dbReference>
<evidence type="ECO:0000256" key="9">
    <source>
        <dbReference type="PIRSR" id="PIRSR621190-2"/>
    </source>
</evidence>
<feature type="binding site" evidence="9">
    <location>
        <position position="269"/>
    </location>
    <ligand>
        <name>Zn(2+)</name>
        <dbReference type="ChEBI" id="CHEBI:29105"/>
        <label>1</label>
    </ligand>
</feature>
<evidence type="ECO:0000256" key="2">
    <source>
        <dbReference type="ARBA" id="ARBA00022670"/>
    </source>
</evidence>
<dbReference type="GO" id="GO:0005615">
    <property type="term" value="C:extracellular space"/>
    <property type="evidence" value="ECO:0007669"/>
    <property type="project" value="TreeGrafter"/>
</dbReference>
<dbReference type="InterPro" id="IPR001818">
    <property type="entry name" value="Pept_M10_metallopeptidase"/>
</dbReference>
<feature type="binding site" description="in inhibited form" evidence="9">
    <location>
        <position position="133"/>
    </location>
    <ligand>
        <name>Zn(2+)</name>
        <dbReference type="ChEBI" id="CHEBI:29105"/>
        <label>2</label>
        <note>catalytic</note>
    </ligand>
</feature>
<dbReference type="SUPFAM" id="SSF55486">
    <property type="entry name" value="Metalloproteases ('zincins'), catalytic domain"/>
    <property type="match status" value="1"/>
</dbReference>
<feature type="binding site" evidence="9">
    <location>
        <position position="267"/>
    </location>
    <ligand>
        <name>Ca(2+)</name>
        <dbReference type="ChEBI" id="CHEBI:29108"/>
        <label>2</label>
    </ligand>
</feature>
<name>A0A915JYU2_ROMCU</name>
<organism evidence="11 12">
    <name type="scientific">Romanomermis culicivorax</name>
    <name type="common">Nematode worm</name>
    <dbReference type="NCBI Taxonomy" id="13658"/>
    <lineage>
        <taxon>Eukaryota</taxon>
        <taxon>Metazoa</taxon>
        <taxon>Ecdysozoa</taxon>
        <taxon>Nematoda</taxon>
        <taxon>Enoplea</taxon>
        <taxon>Dorylaimia</taxon>
        <taxon>Mermithida</taxon>
        <taxon>Mermithoidea</taxon>
        <taxon>Mermithidae</taxon>
        <taxon>Romanomermis</taxon>
    </lineage>
</organism>
<dbReference type="PANTHER" id="PTHR10201:SF291">
    <property type="entry name" value="MATRIX METALLOPROTEINASE 1, ISOFORM C-RELATED"/>
    <property type="match status" value="1"/>
</dbReference>
<protein>
    <submittedName>
        <fullName evidence="12">Peptidase metallopeptidase domain-containing protein</fullName>
    </submittedName>
</protein>
<reference evidence="12" key="1">
    <citation type="submission" date="2022-11" db="UniProtKB">
        <authorList>
            <consortium name="WormBaseParasite"/>
        </authorList>
    </citation>
    <scope>IDENTIFICATION</scope>
</reference>
<keyword evidence="7" id="KW-0482">Metalloprotease</keyword>